<dbReference type="GO" id="GO:0005794">
    <property type="term" value="C:Golgi apparatus"/>
    <property type="evidence" value="ECO:0007669"/>
    <property type="project" value="TreeGrafter"/>
</dbReference>
<keyword evidence="3" id="KW-0808">Transferase</keyword>
<dbReference type="VEuPathDB" id="TrichDB:TRFO_01547"/>
<name>A0A1J4JXF9_9EUKA</name>
<proteinExistence type="inferred from homology"/>
<dbReference type="InterPro" id="IPR002495">
    <property type="entry name" value="Glyco_trans_8"/>
</dbReference>
<evidence type="ECO:0000313" key="6">
    <source>
        <dbReference type="Proteomes" id="UP000179807"/>
    </source>
</evidence>
<dbReference type="InterPro" id="IPR050748">
    <property type="entry name" value="Glycosyltrans_8_dom-fam"/>
</dbReference>
<dbReference type="Proteomes" id="UP000179807">
    <property type="component" value="Unassembled WGS sequence"/>
</dbReference>
<evidence type="ECO:0000313" key="5">
    <source>
        <dbReference type="EMBL" id="OHT03839.1"/>
    </source>
</evidence>
<dbReference type="PANTHER" id="PTHR13778:SF13">
    <property type="entry name" value="GALACTURONOSYLTRANSFERASE-LIKE 3-RELATED"/>
    <property type="match status" value="1"/>
</dbReference>
<dbReference type="AlphaFoldDB" id="A0A1J4JXF9"/>
<reference evidence="5" key="1">
    <citation type="submission" date="2016-10" db="EMBL/GenBank/DDBJ databases">
        <authorList>
            <person name="Benchimol M."/>
            <person name="Almeida L.G."/>
            <person name="Vasconcelos A.T."/>
            <person name="Perreira-Neves A."/>
            <person name="Rosa I.A."/>
            <person name="Tasca T."/>
            <person name="Bogo M.R."/>
            <person name="de Souza W."/>
        </authorList>
    </citation>
    <scope>NUCLEOTIDE SEQUENCE [LARGE SCALE GENOMIC DNA]</scope>
    <source>
        <strain evidence="5">K</strain>
    </source>
</reference>
<dbReference type="InterPro" id="IPR029044">
    <property type="entry name" value="Nucleotide-diphossugar_trans"/>
</dbReference>
<comment type="similarity">
    <text evidence="1">Belongs to the glycosyltransferase 8 family.</text>
</comment>
<evidence type="ECO:0000256" key="1">
    <source>
        <dbReference type="ARBA" id="ARBA00006351"/>
    </source>
</evidence>
<keyword evidence="4" id="KW-0812">Transmembrane</keyword>
<dbReference type="RefSeq" id="XP_068356975.1">
    <property type="nucleotide sequence ID" value="XM_068490161.1"/>
</dbReference>
<organism evidence="5 6">
    <name type="scientific">Tritrichomonas foetus</name>
    <dbReference type="NCBI Taxonomy" id="1144522"/>
    <lineage>
        <taxon>Eukaryota</taxon>
        <taxon>Metamonada</taxon>
        <taxon>Parabasalia</taxon>
        <taxon>Tritrichomonadida</taxon>
        <taxon>Tritrichomonadidae</taxon>
        <taxon>Tritrichomonas</taxon>
    </lineage>
</organism>
<dbReference type="GO" id="GO:0016757">
    <property type="term" value="F:glycosyltransferase activity"/>
    <property type="evidence" value="ECO:0007669"/>
    <property type="project" value="UniProtKB-KW"/>
</dbReference>
<sequence>MHDLAKNQVLSIFSLLYFPLILTILYPERNKIEDIYFYAGNVRHSWLHIAYVTTNRGWINVASSAVSILNRSSISCHFHVFFSEPLNQSDNIFPAIQEYYKGRALFNISILPYNEVAGKFPYPKGFWNFWTPFIFARVLIIDIVDCDYLLYLDTDVYGCGDVKEVSFINLGNSLMAGVPDAAPWHSYIGKEHLDTLNLTDKTYFNSGVIYMNIQELRKCDFVNKALKRWAQKQTFYPDQDLLNYLVGDRRMMLDYRFNMHWVSRPGECVLRHFNHKKITHPVVKYGHEDYNYHFDAFNLVTKLYLQTFKKEPKSYLHDTQPS</sequence>
<dbReference type="EMBL" id="MLAK01000815">
    <property type="protein sequence ID" value="OHT03839.1"/>
    <property type="molecule type" value="Genomic_DNA"/>
</dbReference>
<evidence type="ECO:0000256" key="2">
    <source>
        <dbReference type="ARBA" id="ARBA00022676"/>
    </source>
</evidence>
<keyword evidence="4" id="KW-1133">Transmembrane helix</keyword>
<dbReference type="Gene3D" id="3.90.550.10">
    <property type="entry name" value="Spore Coat Polysaccharide Biosynthesis Protein SpsA, Chain A"/>
    <property type="match status" value="1"/>
</dbReference>
<dbReference type="Pfam" id="PF01501">
    <property type="entry name" value="Glyco_transf_8"/>
    <property type="match status" value="1"/>
</dbReference>
<protein>
    <recommendedName>
        <fullName evidence="7">Glycosyl transferase family 8 protein</fullName>
    </recommendedName>
</protein>
<comment type="caution">
    <text evidence="5">The sequence shown here is derived from an EMBL/GenBank/DDBJ whole genome shotgun (WGS) entry which is preliminary data.</text>
</comment>
<dbReference type="OrthoDB" id="6238971at2759"/>
<evidence type="ECO:0008006" key="7">
    <source>
        <dbReference type="Google" id="ProtNLM"/>
    </source>
</evidence>
<dbReference type="GeneID" id="94824865"/>
<gene>
    <name evidence="5" type="ORF">TRFO_01547</name>
</gene>
<evidence type="ECO:0000256" key="4">
    <source>
        <dbReference type="SAM" id="Phobius"/>
    </source>
</evidence>
<keyword evidence="6" id="KW-1185">Reference proteome</keyword>
<feature type="transmembrane region" description="Helical" evidence="4">
    <location>
        <begin position="9"/>
        <end position="26"/>
    </location>
</feature>
<keyword evidence="4" id="KW-0472">Membrane</keyword>
<evidence type="ECO:0000256" key="3">
    <source>
        <dbReference type="ARBA" id="ARBA00022679"/>
    </source>
</evidence>
<accession>A0A1J4JXF9</accession>
<dbReference type="SUPFAM" id="SSF53448">
    <property type="entry name" value="Nucleotide-diphospho-sugar transferases"/>
    <property type="match status" value="1"/>
</dbReference>
<keyword evidence="2" id="KW-0328">Glycosyltransferase</keyword>
<dbReference type="PANTHER" id="PTHR13778">
    <property type="entry name" value="GLYCOSYLTRANSFERASE 8 DOMAIN-CONTAINING PROTEIN"/>
    <property type="match status" value="1"/>
</dbReference>